<evidence type="ECO:0000256" key="5">
    <source>
        <dbReference type="SAM" id="MobiDB-lite"/>
    </source>
</evidence>
<dbReference type="PANTHER" id="PTHR42978">
    <property type="entry name" value="QUORUM-QUENCHING LACTONASE YTNP-RELATED-RELATED"/>
    <property type="match status" value="1"/>
</dbReference>
<sequence length="311" mass="34054">MLSDAHDPGPRPDRTPSGLGERLHRFSPVRSLDFGEHRLTYLADGFVQLAPRAWFPGTTGETWERYAAHLDGDGHLMASVGGLLVEHRGRALLIDTGYGRRRTESADSYPFLGVEEGGRLPASLAACGVDVDAIDTVAFTHLHEDHVGWAFSPAADGPGLHFRRARYVTSRYEWAHWSGTFPDFLARELRGKAVGVLDGEEVFPGVTAWATPGHTDGHTSYVITSGDRRMLVLGDALHSAVQIERPEWRVLVDAGRDIAVDTRLRILKELTRPDTVGFAGHFADVVFGRVVTDGGRHRWEPLATTAGGDCC</sequence>
<dbReference type="SMART" id="SM00849">
    <property type="entry name" value="Lactamase_B"/>
    <property type="match status" value="1"/>
</dbReference>
<evidence type="ECO:0000256" key="1">
    <source>
        <dbReference type="ARBA" id="ARBA00007749"/>
    </source>
</evidence>
<reference evidence="7 8" key="1">
    <citation type="submission" date="2023-10" db="EMBL/GenBank/DDBJ databases">
        <authorList>
            <person name="Wang X.X."/>
        </authorList>
    </citation>
    <scope>NUCLEOTIDE SEQUENCE [LARGE SCALE GENOMIC DNA]</scope>
    <source>
        <strain evidence="7 8">NBRC 12816</strain>
    </source>
</reference>
<keyword evidence="8" id="KW-1185">Reference proteome</keyword>
<dbReference type="InterPro" id="IPR001279">
    <property type="entry name" value="Metallo-B-lactamas"/>
</dbReference>
<evidence type="ECO:0000256" key="2">
    <source>
        <dbReference type="ARBA" id="ARBA00022723"/>
    </source>
</evidence>
<feature type="region of interest" description="Disordered" evidence="5">
    <location>
        <begin position="1"/>
        <end position="21"/>
    </location>
</feature>
<dbReference type="SUPFAM" id="SSF56281">
    <property type="entry name" value="Metallo-hydrolase/oxidoreductase"/>
    <property type="match status" value="1"/>
</dbReference>
<evidence type="ECO:0000259" key="6">
    <source>
        <dbReference type="SMART" id="SM00849"/>
    </source>
</evidence>
<dbReference type="InterPro" id="IPR051013">
    <property type="entry name" value="MBL_superfamily_lactonases"/>
</dbReference>
<evidence type="ECO:0000256" key="4">
    <source>
        <dbReference type="ARBA" id="ARBA00022833"/>
    </source>
</evidence>
<evidence type="ECO:0000256" key="3">
    <source>
        <dbReference type="ARBA" id="ARBA00022801"/>
    </source>
</evidence>
<dbReference type="Proteomes" id="UP001278571">
    <property type="component" value="Unassembled WGS sequence"/>
</dbReference>
<keyword evidence="2" id="KW-0479">Metal-binding</keyword>
<proteinExistence type="inferred from homology"/>
<comment type="similarity">
    <text evidence="1">Belongs to the metallo-beta-lactamase superfamily.</text>
</comment>
<evidence type="ECO:0000313" key="7">
    <source>
        <dbReference type="EMBL" id="MDX2291953.1"/>
    </source>
</evidence>
<accession>A0ABU4K2K3</accession>
<dbReference type="Gene3D" id="3.60.15.10">
    <property type="entry name" value="Ribonuclease Z/Hydroxyacylglutathione hydrolase-like"/>
    <property type="match status" value="1"/>
</dbReference>
<dbReference type="InterPro" id="IPR036866">
    <property type="entry name" value="RibonucZ/Hydroxyglut_hydro"/>
</dbReference>
<keyword evidence="3" id="KW-0378">Hydrolase</keyword>
<organism evidence="7 8">
    <name type="scientific">Streptomyces roseolus</name>
    <dbReference type="NCBI Taxonomy" id="67358"/>
    <lineage>
        <taxon>Bacteria</taxon>
        <taxon>Bacillati</taxon>
        <taxon>Actinomycetota</taxon>
        <taxon>Actinomycetes</taxon>
        <taxon>Kitasatosporales</taxon>
        <taxon>Streptomycetaceae</taxon>
        <taxon>Streptomyces</taxon>
    </lineage>
</organism>
<dbReference type="EMBL" id="JAWJZF010000279">
    <property type="protein sequence ID" value="MDX2291953.1"/>
    <property type="molecule type" value="Genomic_DNA"/>
</dbReference>
<gene>
    <name evidence="7" type="ORF">R2363_07195</name>
</gene>
<feature type="domain" description="Metallo-beta-lactamase" evidence="6">
    <location>
        <begin position="79"/>
        <end position="281"/>
    </location>
</feature>
<comment type="caution">
    <text evidence="7">The sequence shown here is derived from an EMBL/GenBank/DDBJ whole genome shotgun (WGS) entry which is preliminary data.</text>
</comment>
<evidence type="ECO:0000313" key="8">
    <source>
        <dbReference type="Proteomes" id="UP001278571"/>
    </source>
</evidence>
<name>A0ABU4K2K3_9ACTN</name>
<feature type="compositionally biased region" description="Basic and acidic residues" evidence="5">
    <location>
        <begin position="1"/>
        <end position="14"/>
    </location>
</feature>
<keyword evidence="4" id="KW-0862">Zinc</keyword>
<protein>
    <submittedName>
        <fullName evidence="7">MBL fold metallo-hydrolase</fullName>
    </submittedName>
</protein>
<dbReference type="Pfam" id="PF00753">
    <property type="entry name" value="Lactamase_B"/>
    <property type="match status" value="1"/>
</dbReference>